<protein>
    <submittedName>
        <fullName evidence="1">Uncharacterized protein</fullName>
    </submittedName>
</protein>
<gene>
    <name evidence="1" type="ORF">FB474_3206</name>
</gene>
<comment type="caution">
    <text evidence="1">The sequence shown here is derived from an EMBL/GenBank/DDBJ whole genome shotgun (WGS) entry which is preliminary data.</text>
</comment>
<dbReference type="EMBL" id="VFOQ01000001">
    <property type="protein sequence ID" value="TQL61787.1"/>
    <property type="molecule type" value="Genomic_DNA"/>
</dbReference>
<organism evidence="1 2">
    <name type="scientific">Oryzihumus leptocrescens</name>
    <dbReference type="NCBI Taxonomy" id="297536"/>
    <lineage>
        <taxon>Bacteria</taxon>
        <taxon>Bacillati</taxon>
        <taxon>Actinomycetota</taxon>
        <taxon>Actinomycetes</taxon>
        <taxon>Micrococcales</taxon>
        <taxon>Intrasporangiaceae</taxon>
        <taxon>Oryzihumus</taxon>
    </lineage>
</organism>
<keyword evidence="2" id="KW-1185">Reference proteome</keyword>
<reference evidence="1 2" key="1">
    <citation type="submission" date="2019-06" db="EMBL/GenBank/DDBJ databases">
        <title>Sequencing the genomes of 1000 actinobacteria strains.</title>
        <authorList>
            <person name="Klenk H.-P."/>
        </authorList>
    </citation>
    <scope>NUCLEOTIDE SEQUENCE [LARGE SCALE GENOMIC DNA]</scope>
    <source>
        <strain evidence="1 2">DSM 18082</strain>
    </source>
</reference>
<name>A0A542ZNA3_9MICO</name>
<evidence type="ECO:0000313" key="1">
    <source>
        <dbReference type="EMBL" id="TQL61787.1"/>
    </source>
</evidence>
<proteinExistence type="predicted"/>
<accession>A0A542ZNA3</accession>
<dbReference type="Proteomes" id="UP000319514">
    <property type="component" value="Unassembled WGS sequence"/>
</dbReference>
<dbReference type="RefSeq" id="WP_141789520.1">
    <property type="nucleotide sequence ID" value="NZ_BAAAKX010000012.1"/>
</dbReference>
<evidence type="ECO:0000313" key="2">
    <source>
        <dbReference type="Proteomes" id="UP000319514"/>
    </source>
</evidence>
<dbReference type="AlphaFoldDB" id="A0A542ZNA3"/>
<dbReference type="OrthoDB" id="9806925at2"/>
<sequence>MADQIDRVGELLHEAAETHHRVYRLTDGDDDDWATWYSDWLVRLSELPTLLGRAPVRSELTQQLVSLDQEFTDAVTDLPWEQYYAERLVTHFG</sequence>